<dbReference type="EMBL" id="BMGL01000008">
    <property type="protein sequence ID" value="GGE15749.1"/>
    <property type="molecule type" value="Genomic_DNA"/>
</dbReference>
<keyword evidence="3" id="KW-1185">Reference proteome</keyword>
<evidence type="ECO:0000313" key="3">
    <source>
        <dbReference type="Proteomes" id="UP000599688"/>
    </source>
</evidence>
<dbReference type="AlphaFoldDB" id="A0A916ZVA0"/>
<reference evidence="2 3" key="1">
    <citation type="journal article" date="2014" name="Int. J. Syst. Evol. Microbiol.">
        <title>Complete genome sequence of Corynebacterium casei LMG S-19264T (=DSM 44701T), isolated from a smear-ripened cheese.</title>
        <authorList>
            <consortium name="US DOE Joint Genome Institute (JGI-PGF)"/>
            <person name="Walter F."/>
            <person name="Albersmeier A."/>
            <person name="Kalinowski J."/>
            <person name="Ruckert C."/>
        </authorList>
    </citation>
    <scope>NUCLEOTIDE SEQUENCE [LARGE SCALE GENOMIC DNA]</scope>
    <source>
        <strain evidence="2 3">CGMCC 1.12925</strain>
    </source>
</reference>
<proteinExistence type="predicted"/>
<keyword evidence="1" id="KW-0812">Transmembrane</keyword>
<dbReference type="Proteomes" id="UP000599688">
    <property type="component" value="Unassembled WGS sequence"/>
</dbReference>
<keyword evidence="1" id="KW-0472">Membrane</keyword>
<dbReference type="Gene3D" id="1.25.40.10">
    <property type="entry name" value="Tetratricopeptide repeat domain"/>
    <property type="match status" value="1"/>
</dbReference>
<comment type="caution">
    <text evidence="2">The sequence shown here is derived from an EMBL/GenBank/DDBJ whole genome shotgun (WGS) entry which is preliminary data.</text>
</comment>
<sequence>MLKYNDKNIDFQLVCKAIYFDKIKRKEFFDFLKANRSSISDESILGILDYLKVNKWDFLKLQSKMKRLENSNNSSNLYKNQNHKLLVAVIIFSFLGLIILKQLYLDNKPSNNIIFEPTEIGVSNMLNTNKKPTHWIKFTKAYNKNDFEMALNILNKMPGTTDKDSLHYFKGIVSYKLKDFNNSSDYFYRVSSINNNIFYQDSQYFLALSYYRLEQNNKAKELLQIIKSDKYNPYYFEALVLLSKLPEN</sequence>
<gene>
    <name evidence="2" type="ORF">GCM10010831_16330</name>
</gene>
<protein>
    <recommendedName>
        <fullName evidence="4">Tetratricopeptide repeat-containing protein</fullName>
    </recommendedName>
</protein>
<accession>A0A916ZVA0</accession>
<name>A0A916ZVA0_9FLAO</name>
<dbReference type="InterPro" id="IPR011990">
    <property type="entry name" value="TPR-like_helical_dom_sf"/>
</dbReference>
<evidence type="ECO:0000256" key="1">
    <source>
        <dbReference type="SAM" id="Phobius"/>
    </source>
</evidence>
<dbReference type="SUPFAM" id="SSF48452">
    <property type="entry name" value="TPR-like"/>
    <property type="match status" value="1"/>
</dbReference>
<feature type="transmembrane region" description="Helical" evidence="1">
    <location>
        <begin position="85"/>
        <end position="105"/>
    </location>
</feature>
<evidence type="ECO:0008006" key="4">
    <source>
        <dbReference type="Google" id="ProtNLM"/>
    </source>
</evidence>
<organism evidence="2 3">
    <name type="scientific">Psychroflexus salis</name>
    <dbReference type="NCBI Taxonomy" id="1526574"/>
    <lineage>
        <taxon>Bacteria</taxon>
        <taxon>Pseudomonadati</taxon>
        <taxon>Bacteroidota</taxon>
        <taxon>Flavobacteriia</taxon>
        <taxon>Flavobacteriales</taxon>
        <taxon>Flavobacteriaceae</taxon>
        <taxon>Psychroflexus</taxon>
    </lineage>
</organism>
<evidence type="ECO:0000313" key="2">
    <source>
        <dbReference type="EMBL" id="GGE15749.1"/>
    </source>
</evidence>
<dbReference type="RefSeq" id="WP_188406335.1">
    <property type="nucleotide sequence ID" value="NZ_BMGL01000008.1"/>
</dbReference>
<keyword evidence="1" id="KW-1133">Transmembrane helix</keyword>